<gene>
    <name evidence="1" type="ORF">LACBIDRAFT_336169</name>
</gene>
<dbReference type="AlphaFoldDB" id="B0E4L5"/>
<protein>
    <submittedName>
        <fullName evidence="1">Predicted protein</fullName>
    </submittedName>
</protein>
<evidence type="ECO:0000313" key="1">
    <source>
        <dbReference type="EMBL" id="EDQ98214.1"/>
    </source>
</evidence>
<dbReference type="OrthoDB" id="2691869at2759"/>
<accession>B0E4L5</accession>
<dbReference type="KEGG" id="lbc:LACBIDRAFT_336169"/>
<dbReference type="InParanoid" id="B0E4L5"/>
<keyword evidence="2" id="KW-1185">Reference proteome</keyword>
<dbReference type="GeneID" id="6086790"/>
<proteinExistence type="predicted"/>
<organism evidence="2">
    <name type="scientific">Laccaria bicolor (strain S238N-H82 / ATCC MYA-4686)</name>
    <name type="common">Bicoloured deceiver</name>
    <name type="synonym">Laccaria laccata var. bicolor</name>
    <dbReference type="NCBI Taxonomy" id="486041"/>
    <lineage>
        <taxon>Eukaryota</taxon>
        <taxon>Fungi</taxon>
        <taxon>Dikarya</taxon>
        <taxon>Basidiomycota</taxon>
        <taxon>Agaricomycotina</taxon>
        <taxon>Agaricomycetes</taxon>
        <taxon>Agaricomycetidae</taxon>
        <taxon>Agaricales</taxon>
        <taxon>Agaricineae</taxon>
        <taxon>Hydnangiaceae</taxon>
        <taxon>Laccaria</taxon>
    </lineage>
</organism>
<evidence type="ECO:0000313" key="2">
    <source>
        <dbReference type="Proteomes" id="UP000001194"/>
    </source>
</evidence>
<sequence>MICLQILYDNYPQANLKVMVITEAISNLPYSIMHVEPNEKVDIRTFLRCSLKKVCACEGPEILEQCLDAVLPICNSPETKAFMEDYCKQASDEGRYELKINAFKNTTLPGFGTLTGKVQFKPQVSISYRNYPTSLPFFSHSNASACGIGYF</sequence>
<dbReference type="Proteomes" id="UP000001194">
    <property type="component" value="Unassembled WGS sequence"/>
</dbReference>
<dbReference type="HOGENOM" id="CLU_1731792_0_0_1"/>
<dbReference type="EMBL" id="DS547458">
    <property type="protein sequence ID" value="EDQ98214.1"/>
    <property type="molecule type" value="Genomic_DNA"/>
</dbReference>
<name>B0E4L5_LACBS</name>
<dbReference type="RefSeq" id="XP_001891132.1">
    <property type="nucleotide sequence ID" value="XM_001891097.1"/>
</dbReference>
<reference evidence="1 2" key="1">
    <citation type="journal article" date="2008" name="Nature">
        <title>The genome of Laccaria bicolor provides insights into mycorrhizal symbiosis.</title>
        <authorList>
            <person name="Martin F."/>
            <person name="Aerts A."/>
            <person name="Ahren D."/>
            <person name="Brun A."/>
            <person name="Danchin E.G.J."/>
            <person name="Duchaussoy F."/>
            <person name="Gibon J."/>
            <person name="Kohler A."/>
            <person name="Lindquist E."/>
            <person name="Pereda V."/>
            <person name="Salamov A."/>
            <person name="Shapiro H.J."/>
            <person name="Wuyts J."/>
            <person name="Blaudez D."/>
            <person name="Buee M."/>
            <person name="Brokstein P."/>
            <person name="Canbaeck B."/>
            <person name="Cohen D."/>
            <person name="Courty P.E."/>
            <person name="Coutinho P.M."/>
            <person name="Delaruelle C."/>
            <person name="Detter J.C."/>
            <person name="Deveau A."/>
            <person name="DiFazio S."/>
            <person name="Duplessis S."/>
            <person name="Fraissinet-Tachet L."/>
            <person name="Lucic E."/>
            <person name="Frey-Klett P."/>
            <person name="Fourrey C."/>
            <person name="Feussner I."/>
            <person name="Gay G."/>
            <person name="Grimwood J."/>
            <person name="Hoegger P.J."/>
            <person name="Jain P."/>
            <person name="Kilaru S."/>
            <person name="Labbe J."/>
            <person name="Lin Y.C."/>
            <person name="Legue V."/>
            <person name="Le Tacon F."/>
            <person name="Marmeisse R."/>
            <person name="Melayah D."/>
            <person name="Montanini B."/>
            <person name="Muratet M."/>
            <person name="Nehls U."/>
            <person name="Niculita-Hirzel H."/>
            <person name="Oudot-Le Secq M.P."/>
            <person name="Peter M."/>
            <person name="Quesneville H."/>
            <person name="Rajashekar B."/>
            <person name="Reich M."/>
            <person name="Rouhier N."/>
            <person name="Schmutz J."/>
            <person name="Yin T."/>
            <person name="Chalot M."/>
            <person name="Henrissat B."/>
            <person name="Kuees U."/>
            <person name="Lucas S."/>
            <person name="Van de Peer Y."/>
            <person name="Podila G.K."/>
            <person name="Polle A."/>
            <person name="Pukkila P.J."/>
            <person name="Richardson P.M."/>
            <person name="Rouze P."/>
            <person name="Sanders I.R."/>
            <person name="Stajich J.E."/>
            <person name="Tunlid A."/>
            <person name="Tuskan G."/>
            <person name="Grigoriev I.V."/>
        </authorList>
    </citation>
    <scope>NUCLEOTIDE SEQUENCE [LARGE SCALE GENOMIC DNA]</scope>
    <source>
        <strain evidence="2">S238N-H82 / ATCC MYA-4686</strain>
    </source>
</reference>